<dbReference type="InterPro" id="IPR039104">
    <property type="entry name" value="6PGL"/>
</dbReference>
<comment type="caution">
    <text evidence="9">The sequence shown here is derived from an EMBL/GenBank/DDBJ whole genome shotgun (WGS) entry which is preliminary data.</text>
</comment>
<proteinExistence type="inferred from homology"/>
<dbReference type="Proteomes" id="UP000095347">
    <property type="component" value="Unassembled WGS sequence"/>
</dbReference>
<dbReference type="UniPathway" id="UPA00115">
    <property type="reaction ID" value="UER00409"/>
</dbReference>
<evidence type="ECO:0000256" key="1">
    <source>
        <dbReference type="ARBA" id="ARBA00000832"/>
    </source>
</evidence>
<evidence type="ECO:0000313" key="10">
    <source>
        <dbReference type="Proteomes" id="UP000095347"/>
    </source>
</evidence>
<sequence length="224" mass="23811">MLRWHSFTDGAHLEHAALNMIQDAAQTALTQRGAFHIVLAGGRTPQRVYGALKDLTTDWSAWHIYFGDERCLPPDNTERNSLMAADAWLDHLAIPPAHVHVIPAELGGEAAARAYSQTLAGVDAFDLVLLGLGEDGHTASLFPGQDWGETQTAPAALAVSNAPKPPPHRVSLSAQRLSNARQVVFLITGTAKIPAVTAWQKGDPLPAAAIKPAAGVDVLVDFAV</sequence>
<dbReference type="InterPro" id="IPR006148">
    <property type="entry name" value="Glc/Gal-6P_isomerase"/>
</dbReference>
<dbReference type="OrthoDB" id="9810967at2"/>
<name>A0A1E5Q339_9PROT</name>
<comment type="function">
    <text evidence="2 7">Hydrolysis of 6-phosphogluconolactone to 6-phosphogluconate.</text>
</comment>
<dbReference type="Pfam" id="PF01182">
    <property type="entry name" value="Glucosamine_iso"/>
    <property type="match status" value="1"/>
</dbReference>
<evidence type="ECO:0000259" key="8">
    <source>
        <dbReference type="Pfam" id="PF01182"/>
    </source>
</evidence>
<dbReference type="PANTHER" id="PTHR11054">
    <property type="entry name" value="6-PHOSPHOGLUCONOLACTONASE"/>
    <property type="match status" value="1"/>
</dbReference>
<keyword evidence="7" id="KW-0378">Hydrolase</keyword>
<evidence type="ECO:0000256" key="2">
    <source>
        <dbReference type="ARBA" id="ARBA00002681"/>
    </source>
</evidence>
<dbReference type="InterPro" id="IPR037171">
    <property type="entry name" value="NagB/RpiA_transferase-like"/>
</dbReference>
<feature type="domain" description="Glucosamine/galactosamine-6-phosphate isomerase" evidence="8">
    <location>
        <begin position="10"/>
        <end position="215"/>
    </location>
</feature>
<dbReference type="STRING" id="28181.BEN30_01045"/>
<gene>
    <name evidence="7" type="primary">pgl</name>
    <name evidence="9" type="ORF">BEN30_01045</name>
</gene>
<dbReference type="EMBL" id="MCGG01000078">
    <property type="protein sequence ID" value="OEJ64025.1"/>
    <property type="molecule type" value="Genomic_DNA"/>
</dbReference>
<organism evidence="9 10">
    <name type="scientific">Magnetovibrio blakemorei</name>
    <dbReference type="NCBI Taxonomy" id="28181"/>
    <lineage>
        <taxon>Bacteria</taxon>
        <taxon>Pseudomonadati</taxon>
        <taxon>Pseudomonadota</taxon>
        <taxon>Alphaproteobacteria</taxon>
        <taxon>Rhodospirillales</taxon>
        <taxon>Magnetovibrionaceae</taxon>
        <taxon>Magnetovibrio</taxon>
    </lineage>
</organism>
<reference evidence="10" key="1">
    <citation type="submission" date="2016-07" db="EMBL/GenBank/DDBJ databases">
        <authorList>
            <person name="Florea S."/>
            <person name="Webb J.S."/>
            <person name="Jaromczyk J."/>
            <person name="Schardl C.L."/>
        </authorList>
    </citation>
    <scope>NUCLEOTIDE SEQUENCE [LARGE SCALE GENOMIC DNA]</scope>
    <source>
        <strain evidence="10">MV-1</strain>
    </source>
</reference>
<accession>A0A1E5Q339</accession>
<evidence type="ECO:0000256" key="4">
    <source>
        <dbReference type="ARBA" id="ARBA00010662"/>
    </source>
</evidence>
<dbReference type="GO" id="GO:0005975">
    <property type="term" value="P:carbohydrate metabolic process"/>
    <property type="evidence" value="ECO:0007669"/>
    <property type="project" value="UniProtKB-UniRule"/>
</dbReference>
<dbReference type="CDD" id="cd01400">
    <property type="entry name" value="6PGL"/>
    <property type="match status" value="1"/>
</dbReference>
<dbReference type="RefSeq" id="WP_069959373.1">
    <property type="nucleotide sequence ID" value="NZ_MCGG01000078.1"/>
</dbReference>
<comment type="catalytic activity">
    <reaction evidence="1 7">
        <text>6-phospho-D-glucono-1,5-lactone + H2O = 6-phospho-D-gluconate + H(+)</text>
        <dbReference type="Rhea" id="RHEA:12556"/>
        <dbReference type="ChEBI" id="CHEBI:15377"/>
        <dbReference type="ChEBI" id="CHEBI:15378"/>
        <dbReference type="ChEBI" id="CHEBI:57955"/>
        <dbReference type="ChEBI" id="CHEBI:58759"/>
        <dbReference type="EC" id="3.1.1.31"/>
    </reaction>
</comment>
<dbReference type="GO" id="GO:0006098">
    <property type="term" value="P:pentose-phosphate shunt"/>
    <property type="evidence" value="ECO:0007669"/>
    <property type="project" value="UniProtKB-UniPathway"/>
</dbReference>
<dbReference type="AlphaFoldDB" id="A0A1E5Q339"/>
<comment type="pathway">
    <text evidence="3 7">Carbohydrate degradation; pentose phosphate pathway; D-ribulose 5-phosphate from D-glucose 6-phosphate (oxidative stage): step 2/3.</text>
</comment>
<keyword evidence="10" id="KW-1185">Reference proteome</keyword>
<comment type="similarity">
    <text evidence="4 7">Belongs to the glucosamine/galactosamine-6-phosphate isomerase family. 6-phosphogluconolactonase subfamily.</text>
</comment>
<protein>
    <recommendedName>
        <fullName evidence="6 7">6-phosphogluconolactonase</fullName>
        <shortName evidence="7">6PGL</shortName>
        <ecNumber evidence="5 7">3.1.1.31</ecNumber>
    </recommendedName>
</protein>
<evidence type="ECO:0000256" key="7">
    <source>
        <dbReference type="RuleBase" id="RU365095"/>
    </source>
</evidence>
<evidence type="ECO:0000256" key="5">
    <source>
        <dbReference type="ARBA" id="ARBA00013198"/>
    </source>
</evidence>
<dbReference type="PANTHER" id="PTHR11054:SF0">
    <property type="entry name" value="6-PHOSPHOGLUCONOLACTONASE"/>
    <property type="match status" value="1"/>
</dbReference>
<dbReference type="EC" id="3.1.1.31" evidence="5 7"/>
<dbReference type="Gene3D" id="3.40.50.1360">
    <property type="match status" value="1"/>
</dbReference>
<evidence type="ECO:0000256" key="3">
    <source>
        <dbReference type="ARBA" id="ARBA00004961"/>
    </source>
</evidence>
<dbReference type="GO" id="GO:0017057">
    <property type="term" value="F:6-phosphogluconolactonase activity"/>
    <property type="evidence" value="ECO:0007669"/>
    <property type="project" value="UniProtKB-UniRule"/>
</dbReference>
<dbReference type="InterPro" id="IPR005900">
    <property type="entry name" value="6-phosphogluconolactonase_DevB"/>
</dbReference>
<evidence type="ECO:0000313" key="9">
    <source>
        <dbReference type="EMBL" id="OEJ64025.1"/>
    </source>
</evidence>
<evidence type="ECO:0000256" key="6">
    <source>
        <dbReference type="ARBA" id="ARBA00020337"/>
    </source>
</evidence>
<dbReference type="NCBIfam" id="TIGR01198">
    <property type="entry name" value="pgl"/>
    <property type="match status" value="1"/>
</dbReference>
<dbReference type="SUPFAM" id="SSF100950">
    <property type="entry name" value="NagB/RpiA/CoA transferase-like"/>
    <property type="match status" value="1"/>
</dbReference>